<evidence type="ECO:0000259" key="7">
    <source>
        <dbReference type="PROSITE" id="PS51677"/>
    </source>
</evidence>
<gene>
    <name evidence="8" type="ORF">FPCIR_8212</name>
</gene>
<dbReference type="InterPro" id="IPR011330">
    <property type="entry name" value="Glyco_hydro/deAcase_b/a-brl"/>
</dbReference>
<dbReference type="AlphaFoldDB" id="A0A8H5L6S2"/>
<dbReference type="GO" id="GO:0046872">
    <property type="term" value="F:metal ion binding"/>
    <property type="evidence" value="ECO:0007669"/>
    <property type="project" value="UniProtKB-KW"/>
</dbReference>
<dbReference type="SUPFAM" id="SSF88713">
    <property type="entry name" value="Glycoside hydrolase/deacetylase"/>
    <property type="match status" value="1"/>
</dbReference>
<accession>A0A8H5L6S2</accession>
<comment type="cofactor">
    <cofactor evidence="1">
        <name>Co(2+)</name>
        <dbReference type="ChEBI" id="CHEBI:48828"/>
    </cofactor>
</comment>
<dbReference type="EMBL" id="JAAOAS010000201">
    <property type="protein sequence ID" value="KAF5585782.1"/>
    <property type="molecule type" value="Genomic_DNA"/>
</dbReference>
<dbReference type="GO" id="GO:0005975">
    <property type="term" value="P:carbohydrate metabolic process"/>
    <property type="evidence" value="ECO:0007669"/>
    <property type="project" value="InterPro"/>
</dbReference>
<sequence>MKVTSALPDRCYDERFSSSGVERTAGSRMTLRRVEFSEGCMVLLRRRSGVGIVTTDLYRIFTYTDTHATKPTQAMSSLQPAHKGILILLGITLVFFYFQGSSDYGASSTLKQRTKVYRRCVTPRTIALTYDDNPNEGIYDLLALLKSYNATATFFPNAPHHYHTVKLDKYLQAAHKAGHQIGLHTWDHINLDDAGHDKALDNIEKMNAWLYDVIGLRSSFVRPPYGACEIDCRMTLNDNGYSIIQWNMDTLDWIFGTDDKYESTIEIIKNWVGNQPNIDKDDYAGPIVLMHGRHGRSNNWSFDYEISELDNPYVGVDTGINDNSKLETININRTLTSYIRVAVNEI</sequence>
<evidence type="ECO:0000256" key="2">
    <source>
        <dbReference type="ARBA" id="ARBA00022723"/>
    </source>
</evidence>
<feature type="domain" description="NodB homology" evidence="7">
    <location>
        <begin position="124"/>
        <end position="319"/>
    </location>
</feature>
<dbReference type="InterPro" id="IPR002509">
    <property type="entry name" value="NODB_dom"/>
</dbReference>
<comment type="caution">
    <text evidence="8">The sequence shown here is derived from an EMBL/GenBank/DDBJ whole genome shotgun (WGS) entry which is preliminary data.</text>
</comment>
<dbReference type="PANTHER" id="PTHR46471:SF6">
    <property type="entry name" value="GLYCOSYL HYDROLASE"/>
    <property type="match status" value="1"/>
</dbReference>
<organism evidence="8 9">
    <name type="scientific">Fusarium pseudocircinatum</name>
    <dbReference type="NCBI Taxonomy" id="56676"/>
    <lineage>
        <taxon>Eukaryota</taxon>
        <taxon>Fungi</taxon>
        <taxon>Dikarya</taxon>
        <taxon>Ascomycota</taxon>
        <taxon>Pezizomycotina</taxon>
        <taxon>Sordariomycetes</taxon>
        <taxon>Hypocreomycetidae</taxon>
        <taxon>Hypocreales</taxon>
        <taxon>Nectriaceae</taxon>
        <taxon>Fusarium</taxon>
        <taxon>Fusarium fujikuroi species complex</taxon>
    </lineage>
</organism>
<dbReference type="OrthoDB" id="2128708at2759"/>
<dbReference type="Gene3D" id="3.20.20.370">
    <property type="entry name" value="Glycoside hydrolase/deacetylase"/>
    <property type="match status" value="1"/>
</dbReference>
<keyword evidence="3" id="KW-0732">Signal</keyword>
<evidence type="ECO:0000313" key="9">
    <source>
        <dbReference type="Proteomes" id="UP000546213"/>
    </source>
</evidence>
<dbReference type="Proteomes" id="UP000546213">
    <property type="component" value="Unassembled WGS sequence"/>
</dbReference>
<name>A0A8H5L6S2_9HYPO</name>
<evidence type="ECO:0000313" key="8">
    <source>
        <dbReference type="EMBL" id="KAF5585782.1"/>
    </source>
</evidence>
<dbReference type="PROSITE" id="PS51677">
    <property type="entry name" value="NODB"/>
    <property type="match status" value="1"/>
</dbReference>
<evidence type="ECO:0000256" key="5">
    <source>
        <dbReference type="ARBA" id="ARBA00023277"/>
    </source>
</evidence>
<keyword evidence="9" id="KW-1185">Reference proteome</keyword>
<keyword evidence="5" id="KW-0119">Carbohydrate metabolism</keyword>
<evidence type="ECO:0000256" key="3">
    <source>
        <dbReference type="ARBA" id="ARBA00022729"/>
    </source>
</evidence>
<dbReference type="PANTHER" id="PTHR46471">
    <property type="entry name" value="CHITIN DEACETYLASE"/>
    <property type="match status" value="1"/>
</dbReference>
<keyword evidence="4" id="KW-0378">Hydrolase</keyword>
<dbReference type="Pfam" id="PF01522">
    <property type="entry name" value="Polysacc_deac_1"/>
    <property type="match status" value="1"/>
</dbReference>
<dbReference type="GO" id="GO:0016810">
    <property type="term" value="F:hydrolase activity, acting on carbon-nitrogen (but not peptide) bonds"/>
    <property type="evidence" value="ECO:0007669"/>
    <property type="project" value="InterPro"/>
</dbReference>
<proteinExistence type="predicted"/>
<protein>
    <submittedName>
        <fullName evidence="8">Chitin binding protein</fullName>
    </submittedName>
</protein>
<evidence type="ECO:0000256" key="4">
    <source>
        <dbReference type="ARBA" id="ARBA00022801"/>
    </source>
</evidence>
<reference evidence="8 9" key="1">
    <citation type="submission" date="2020-05" db="EMBL/GenBank/DDBJ databases">
        <title>Identification and distribution of gene clusters putatively required for synthesis of sphingolipid metabolism inhibitors in phylogenetically diverse species of the filamentous fungus Fusarium.</title>
        <authorList>
            <person name="Kim H.-S."/>
            <person name="Busman M."/>
            <person name="Brown D.W."/>
            <person name="Divon H."/>
            <person name="Uhlig S."/>
            <person name="Proctor R.H."/>
        </authorList>
    </citation>
    <scope>NUCLEOTIDE SEQUENCE [LARGE SCALE GENOMIC DNA]</scope>
    <source>
        <strain evidence="8 9">NRRL 36939</strain>
    </source>
</reference>
<keyword evidence="2" id="KW-0479">Metal-binding</keyword>
<evidence type="ECO:0000256" key="6">
    <source>
        <dbReference type="ARBA" id="ARBA00023285"/>
    </source>
</evidence>
<keyword evidence="6" id="KW-0170">Cobalt</keyword>
<evidence type="ECO:0000256" key="1">
    <source>
        <dbReference type="ARBA" id="ARBA00001941"/>
    </source>
</evidence>